<accession>A0AAD6Y129</accession>
<evidence type="ECO:0008006" key="3">
    <source>
        <dbReference type="Google" id="ProtNLM"/>
    </source>
</evidence>
<evidence type="ECO:0000313" key="1">
    <source>
        <dbReference type="EMBL" id="KAJ7191740.1"/>
    </source>
</evidence>
<dbReference type="EMBL" id="JARJCW010000129">
    <property type="protein sequence ID" value="KAJ7191740.1"/>
    <property type="molecule type" value="Genomic_DNA"/>
</dbReference>
<sequence>MGIDSGTAHGRVPHLPPELELAIFKLTARFYPEMIHTLILVSKRVCTWIEPLLYKVVKDKRTRSESRVLRMMASKPPEYLQAHVRHLSLCNSFECRDLSRILWTCTEIESLAILIVTVGTYPALLDHDMRHLMRLRHLSLDMMIFAGNDFQVPPVDSEQPPPNLTHLDIRSFGTPTLCPLFSMLSALTHLAFSDIYEPLLVQHALDTCPALQVLVIVWIQFDTWRLRIDQMNSSDPRFCIVLREDGDVWDMEEIWRRAEAVVASKRLYGT</sequence>
<evidence type="ECO:0000313" key="2">
    <source>
        <dbReference type="Proteomes" id="UP001219525"/>
    </source>
</evidence>
<comment type="caution">
    <text evidence="1">The sequence shown here is derived from an EMBL/GenBank/DDBJ whole genome shotgun (WGS) entry which is preliminary data.</text>
</comment>
<dbReference type="Gene3D" id="3.80.10.10">
    <property type="entry name" value="Ribonuclease Inhibitor"/>
    <property type="match status" value="1"/>
</dbReference>
<reference evidence="1" key="1">
    <citation type="submission" date="2023-03" db="EMBL/GenBank/DDBJ databases">
        <title>Massive genome expansion in bonnet fungi (Mycena s.s.) driven by repeated elements and novel gene families across ecological guilds.</title>
        <authorList>
            <consortium name="Lawrence Berkeley National Laboratory"/>
            <person name="Harder C.B."/>
            <person name="Miyauchi S."/>
            <person name="Viragh M."/>
            <person name="Kuo A."/>
            <person name="Thoen E."/>
            <person name="Andreopoulos B."/>
            <person name="Lu D."/>
            <person name="Skrede I."/>
            <person name="Drula E."/>
            <person name="Henrissat B."/>
            <person name="Morin E."/>
            <person name="Kohler A."/>
            <person name="Barry K."/>
            <person name="LaButti K."/>
            <person name="Morin E."/>
            <person name="Salamov A."/>
            <person name="Lipzen A."/>
            <person name="Mereny Z."/>
            <person name="Hegedus B."/>
            <person name="Baldrian P."/>
            <person name="Stursova M."/>
            <person name="Weitz H."/>
            <person name="Taylor A."/>
            <person name="Grigoriev I.V."/>
            <person name="Nagy L.G."/>
            <person name="Martin F."/>
            <person name="Kauserud H."/>
        </authorList>
    </citation>
    <scope>NUCLEOTIDE SEQUENCE</scope>
    <source>
        <strain evidence="1">9144</strain>
    </source>
</reference>
<dbReference type="Proteomes" id="UP001219525">
    <property type="component" value="Unassembled WGS sequence"/>
</dbReference>
<organism evidence="1 2">
    <name type="scientific">Mycena pura</name>
    <dbReference type="NCBI Taxonomy" id="153505"/>
    <lineage>
        <taxon>Eukaryota</taxon>
        <taxon>Fungi</taxon>
        <taxon>Dikarya</taxon>
        <taxon>Basidiomycota</taxon>
        <taxon>Agaricomycotina</taxon>
        <taxon>Agaricomycetes</taxon>
        <taxon>Agaricomycetidae</taxon>
        <taxon>Agaricales</taxon>
        <taxon>Marasmiineae</taxon>
        <taxon>Mycenaceae</taxon>
        <taxon>Mycena</taxon>
    </lineage>
</organism>
<keyword evidence="2" id="KW-1185">Reference proteome</keyword>
<gene>
    <name evidence="1" type="ORF">GGX14DRAFT_597237</name>
</gene>
<name>A0AAD6Y129_9AGAR</name>
<dbReference type="InterPro" id="IPR032675">
    <property type="entry name" value="LRR_dom_sf"/>
</dbReference>
<dbReference type="AlphaFoldDB" id="A0AAD6Y129"/>
<protein>
    <recommendedName>
        <fullName evidence="3">F-box domain-containing protein</fullName>
    </recommendedName>
</protein>
<dbReference type="SUPFAM" id="SSF52047">
    <property type="entry name" value="RNI-like"/>
    <property type="match status" value="1"/>
</dbReference>
<proteinExistence type="predicted"/>